<dbReference type="STRING" id="1884261.A0A5C3QPQ2"/>
<evidence type="ECO:0000313" key="3">
    <source>
        <dbReference type="Proteomes" id="UP000305067"/>
    </source>
</evidence>
<organism evidence="2 3">
    <name type="scientific">Pterulicium gracile</name>
    <dbReference type="NCBI Taxonomy" id="1884261"/>
    <lineage>
        <taxon>Eukaryota</taxon>
        <taxon>Fungi</taxon>
        <taxon>Dikarya</taxon>
        <taxon>Basidiomycota</taxon>
        <taxon>Agaricomycotina</taxon>
        <taxon>Agaricomycetes</taxon>
        <taxon>Agaricomycetidae</taxon>
        <taxon>Agaricales</taxon>
        <taxon>Pleurotineae</taxon>
        <taxon>Pterulaceae</taxon>
        <taxon>Pterulicium</taxon>
    </lineage>
</organism>
<dbReference type="OrthoDB" id="337486at2759"/>
<feature type="region of interest" description="Disordered" evidence="1">
    <location>
        <begin position="1"/>
        <end position="94"/>
    </location>
</feature>
<gene>
    <name evidence="2" type="ORF">BDV98DRAFT_567020</name>
</gene>
<evidence type="ECO:0000256" key="1">
    <source>
        <dbReference type="SAM" id="MobiDB-lite"/>
    </source>
</evidence>
<keyword evidence="3" id="KW-1185">Reference proteome</keyword>
<dbReference type="PANTHER" id="PTHR14303">
    <property type="entry name" value="DNA POLYMERASE DELTA SUBUNIT 4"/>
    <property type="match status" value="1"/>
</dbReference>
<dbReference type="EMBL" id="ML178823">
    <property type="protein sequence ID" value="TFL02289.1"/>
    <property type="molecule type" value="Genomic_DNA"/>
</dbReference>
<dbReference type="Proteomes" id="UP000305067">
    <property type="component" value="Unassembled WGS sequence"/>
</dbReference>
<proteinExistence type="predicted"/>
<dbReference type="AlphaFoldDB" id="A0A5C3QPQ2"/>
<dbReference type="GO" id="GO:0000731">
    <property type="term" value="P:DNA synthesis involved in DNA repair"/>
    <property type="evidence" value="ECO:0007669"/>
    <property type="project" value="InterPro"/>
</dbReference>
<dbReference type="GO" id="GO:0006261">
    <property type="term" value="P:DNA-templated DNA replication"/>
    <property type="evidence" value="ECO:0007669"/>
    <property type="project" value="TreeGrafter"/>
</dbReference>
<dbReference type="PANTHER" id="PTHR14303:SF0">
    <property type="entry name" value="DNA POLYMERASE DELTA SUBUNIT 4"/>
    <property type="match status" value="1"/>
</dbReference>
<feature type="compositionally biased region" description="Polar residues" evidence="1">
    <location>
        <begin position="1"/>
        <end position="29"/>
    </location>
</feature>
<dbReference type="GO" id="GO:0043625">
    <property type="term" value="C:delta DNA polymerase complex"/>
    <property type="evidence" value="ECO:0007669"/>
    <property type="project" value="TreeGrafter"/>
</dbReference>
<reference evidence="2 3" key="1">
    <citation type="journal article" date="2019" name="Nat. Ecol. Evol.">
        <title>Megaphylogeny resolves global patterns of mushroom evolution.</title>
        <authorList>
            <person name="Varga T."/>
            <person name="Krizsan K."/>
            <person name="Foldi C."/>
            <person name="Dima B."/>
            <person name="Sanchez-Garcia M."/>
            <person name="Sanchez-Ramirez S."/>
            <person name="Szollosi G.J."/>
            <person name="Szarkandi J.G."/>
            <person name="Papp V."/>
            <person name="Albert L."/>
            <person name="Andreopoulos W."/>
            <person name="Angelini C."/>
            <person name="Antonin V."/>
            <person name="Barry K.W."/>
            <person name="Bougher N.L."/>
            <person name="Buchanan P."/>
            <person name="Buyck B."/>
            <person name="Bense V."/>
            <person name="Catcheside P."/>
            <person name="Chovatia M."/>
            <person name="Cooper J."/>
            <person name="Damon W."/>
            <person name="Desjardin D."/>
            <person name="Finy P."/>
            <person name="Geml J."/>
            <person name="Haridas S."/>
            <person name="Hughes K."/>
            <person name="Justo A."/>
            <person name="Karasinski D."/>
            <person name="Kautmanova I."/>
            <person name="Kiss B."/>
            <person name="Kocsube S."/>
            <person name="Kotiranta H."/>
            <person name="LaButti K.M."/>
            <person name="Lechner B.E."/>
            <person name="Liimatainen K."/>
            <person name="Lipzen A."/>
            <person name="Lukacs Z."/>
            <person name="Mihaltcheva S."/>
            <person name="Morgado L.N."/>
            <person name="Niskanen T."/>
            <person name="Noordeloos M.E."/>
            <person name="Ohm R.A."/>
            <person name="Ortiz-Santana B."/>
            <person name="Ovrebo C."/>
            <person name="Racz N."/>
            <person name="Riley R."/>
            <person name="Savchenko A."/>
            <person name="Shiryaev A."/>
            <person name="Soop K."/>
            <person name="Spirin V."/>
            <person name="Szebenyi C."/>
            <person name="Tomsovsky M."/>
            <person name="Tulloss R.E."/>
            <person name="Uehling J."/>
            <person name="Grigoriev I.V."/>
            <person name="Vagvolgyi C."/>
            <person name="Papp T."/>
            <person name="Martin F.M."/>
            <person name="Miettinen O."/>
            <person name="Hibbett D.S."/>
            <person name="Nagy L.G."/>
        </authorList>
    </citation>
    <scope>NUCLEOTIDE SEQUENCE [LARGE SCALE GENOMIC DNA]</scope>
    <source>
        <strain evidence="2 3">CBS 309.79</strain>
    </source>
</reference>
<dbReference type="InterPro" id="IPR007218">
    <property type="entry name" value="DNA_pol_delta_4"/>
</dbReference>
<accession>A0A5C3QPQ2</accession>
<sequence length="220" mass="24116">MPPKTARSSSMKQGTLGFSSTKRVASTNAKPDVKGTKSLSTTPVTPAPKSVKRKASSIEIDSASSSPADSSSVNSGSDDVSVLALSPVPTKRSRASLKANMSAKDDAVVIVDEAKLELEDYPLKDNDKRWRKAVKQSQKVSETEVQVHKGEETDLHQMLRVFDMTYEYGPSIGLTRLERWERANTLGLKPPSEVREILLTKDGNGRNEYRLNVLDQLAEL</sequence>
<evidence type="ECO:0000313" key="2">
    <source>
        <dbReference type="EMBL" id="TFL02289.1"/>
    </source>
</evidence>
<dbReference type="Pfam" id="PF04081">
    <property type="entry name" value="DNA_pol_delta_4"/>
    <property type="match status" value="1"/>
</dbReference>
<protein>
    <submittedName>
        <fullName evidence="2">DNA polymerase delta, subunit 4-domain-containing protein</fullName>
    </submittedName>
</protein>
<dbReference type="GO" id="GO:0003887">
    <property type="term" value="F:DNA-directed DNA polymerase activity"/>
    <property type="evidence" value="ECO:0007669"/>
    <property type="project" value="TreeGrafter"/>
</dbReference>
<feature type="compositionally biased region" description="Low complexity" evidence="1">
    <location>
        <begin position="57"/>
        <end position="82"/>
    </location>
</feature>
<name>A0A5C3QPQ2_9AGAR</name>